<feature type="region of interest" description="Disordered" evidence="1">
    <location>
        <begin position="53"/>
        <end position="77"/>
    </location>
</feature>
<accession>A0A5B6WGP8</accession>
<name>A0A5B6WGP8_9ROSI</name>
<dbReference type="PANTHER" id="PTHR33067">
    <property type="entry name" value="RNA-DIRECTED DNA POLYMERASE-RELATED"/>
    <property type="match status" value="1"/>
</dbReference>
<sequence length="299" mass="34253">MLYIWLETICISQLRMSTISEKKVETLIQELIISIGEITQTKYRRHFKTFGTSNTQRRDHSSFHDWSENQGGDEPIDEYGGRYQKTNLQGILSNTENNSQIEVKEHVKAIALCSSKIFKLEKEAEPVAKLKNEPIEEPTLTRAPFPSRQDEAEFVSFLNLFKSLNKIKTRKQVNVSASCSAIISKQMPSKIGDIHFIKDVCGLGVNINIMPLSIYDKLRLGELKNTQITLLLAYRTLSEELYHPVDFIILDFEKDHVIPILLGRPFLARSRSTIDLENNELTMRINGEIEISKCGHQQN</sequence>
<proteinExistence type="predicted"/>
<dbReference type="Gene3D" id="2.40.70.10">
    <property type="entry name" value="Acid Proteases"/>
    <property type="match status" value="1"/>
</dbReference>
<dbReference type="Proteomes" id="UP000325315">
    <property type="component" value="Unassembled WGS sequence"/>
</dbReference>
<organism evidence="2 3">
    <name type="scientific">Gossypium australe</name>
    <dbReference type="NCBI Taxonomy" id="47621"/>
    <lineage>
        <taxon>Eukaryota</taxon>
        <taxon>Viridiplantae</taxon>
        <taxon>Streptophyta</taxon>
        <taxon>Embryophyta</taxon>
        <taxon>Tracheophyta</taxon>
        <taxon>Spermatophyta</taxon>
        <taxon>Magnoliopsida</taxon>
        <taxon>eudicotyledons</taxon>
        <taxon>Gunneridae</taxon>
        <taxon>Pentapetalae</taxon>
        <taxon>rosids</taxon>
        <taxon>malvids</taxon>
        <taxon>Malvales</taxon>
        <taxon>Malvaceae</taxon>
        <taxon>Malvoideae</taxon>
        <taxon>Gossypium</taxon>
    </lineage>
</organism>
<gene>
    <name evidence="2" type="ORF">EPI10_021240</name>
</gene>
<dbReference type="EMBL" id="SMMG02000003">
    <property type="protein sequence ID" value="KAA3480830.1"/>
    <property type="molecule type" value="Genomic_DNA"/>
</dbReference>
<evidence type="ECO:0000256" key="1">
    <source>
        <dbReference type="SAM" id="MobiDB-lite"/>
    </source>
</evidence>
<protein>
    <submittedName>
        <fullName evidence="2">DNA damage-inducible protein 1-like</fullName>
    </submittedName>
</protein>
<comment type="caution">
    <text evidence="2">The sequence shown here is derived from an EMBL/GenBank/DDBJ whole genome shotgun (WGS) entry which is preliminary data.</text>
</comment>
<dbReference type="PANTHER" id="PTHR33067:SF31">
    <property type="entry name" value="RNA-DIRECTED DNA POLYMERASE"/>
    <property type="match status" value="1"/>
</dbReference>
<reference evidence="3" key="1">
    <citation type="journal article" date="2019" name="Plant Biotechnol. J.">
        <title>Genome sequencing of the Australian wild diploid species Gossypium australe highlights disease resistance and delayed gland morphogenesis.</title>
        <authorList>
            <person name="Cai Y."/>
            <person name="Cai X."/>
            <person name="Wang Q."/>
            <person name="Wang P."/>
            <person name="Zhang Y."/>
            <person name="Cai C."/>
            <person name="Xu Y."/>
            <person name="Wang K."/>
            <person name="Zhou Z."/>
            <person name="Wang C."/>
            <person name="Geng S."/>
            <person name="Li B."/>
            <person name="Dong Q."/>
            <person name="Hou Y."/>
            <person name="Wang H."/>
            <person name="Ai P."/>
            <person name="Liu Z."/>
            <person name="Yi F."/>
            <person name="Sun M."/>
            <person name="An G."/>
            <person name="Cheng J."/>
            <person name="Zhang Y."/>
            <person name="Shi Q."/>
            <person name="Xie Y."/>
            <person name="Shi X."/>
            <person name="Chang Y."/>
            <person name="Huang F."/>
            <person name="Chen Y."/>
            <person name="Hong S."/>
            <person name="Mi L."/>
            <person name="Sun Q."/>
            <person name="Zhang L."/>
            <person name="Zhou B."/>
            <person name="Peng R."/>
            <person name="Zhang X."/>
            <person name="Liu F."/>
        </authorList>
    </citation>
    <scope>NUCLEOTIDE SEQUENCE [LARGE SCALE GENOMIC DNA]</scope>
    <source>
        <strain evidence="3">cv. PA1801</strain>
    </source>
</reference>
<dbReference type="InterPro" id="IPR021109">
    <property type="entry name" value="Peptidase_aspartic_dom_sf"/>
</dbReference>
<dbReference type="AlphaFoldDB" id="A0A5B6WGP8"/>
<evidence type="ECO:0000313" key="2">
    <source>
        <dbReference type="EMBL" id="KAA3480830.1"/>
    </source>
</evidence>
<keyword evidence="3" id="KW-1185">Reference proteome</keyword>
<feature type="compositionally biased region" description="Basic and acidic residues" evidence="1">
    <location>
        <begin position="56"/>
        <end position="67"/>
    </location>
</feature>
<evidence type="ECO:0000313" key="3">
    <source>
        <dbReference type="Proteomes" id="UP000325315"/>
    </source>
</evidence>
<dbReference type="OrthoDB" id="781949at2759"/>